<keyword evidence="2" id="KW-1185">Reference proteome</keyword>
<dbReference type="Gene3D" id="3.20.20.140">
    <property type="entry name" value="Metal-dependent hydrolases"/>
    <property type="match status" value="1"/>
</dbReference>
<evidence type="ECO:0000313" key="1">
    <source>
        <dbReference type="EMBL" id="QHQ59775.1"/>
    </source>
</evidence>
<dbReference type="InterPro" id="IPR052018">
    <property type="entry name" value="PHP_domain"/>
</dbReference>
<dbReference type="GO" id="GO:0035312">
    <property type="term" value="F:5'-3' DNA exonuclease activity"/>
    <property type="evidence" value="ECO:0007669"/>
    <property type="project" value="TreeGrafter"/>
</dbReference>
<evidence type="ECO:0008006" key="3">
    <source>
        <dbReference type="Google" id="ProtNLM"/>
    </source>
</evidence>
<dbReference type="GO" id="GO:0004534">
    <property type="term" value="F:5'-3' RNA exonuclease activity"/>
    <property type="evidence" value="ECO:0007669"/>
    <property type="project" value="TreeGrafter"/>
</dbReference>
<organism evidence="1 2">
    <name type="scientific">Anaerocolumna sedimenticola</name>
    <dbReference type="NCBI Taxonomy" id="2696063"/>
    <lineage>
        <taxon>Bacteria</taxon>
        <taxon>Bacillati</taxon>
        <taxon>Bacillota</taxon>
        <taxon>Clostridia</taxon>
        <taxon>Lachnospirales</taxon>
        <taxon>Lachnospiraceae</taxon>
        <taxon>Anaerocolumna</taxon>
    </lineage>
</organism>
<evidence type="ECO:0000313" key="2">
    <source>
        <dbReference type="Proteomes" id="UP000464314"/>
    </source>
</evidence>
<dbReference type="AlphaFoldDB" id="A0A6P1TJG0"/>
<dbReference type="EMBL" id="CP048000">
    <property type="protein sequence ID" value="QHQ59775.1"/>
    <property type="molecule type" value="Genomic_DNA"/>
</dbReference>
<name>A0A6P1TJG0_9FIRM</name>
<dbReference type="PANTHER" id="PTHR42924:SF3">
    <property type="entry name" value="POLYMERASE_HISTIDINOL PHOSPHATASE N-TERMINAL DOMAIN-CONTAINING PROTEIN"/>
    <property type="match status" value="1"/>
</dbReference>
<gene>
    <name evidence="1" type="ORF">Ana3638_02295</name>
</gene>
<dbReference type="Proteomes" id="UP000464314">
    <property type="component" value="Chromosome"/>
</dbReference>
<accession>A0A6P1TJG0</accession>
<dbReference type="InterPro" id="IPR016195">
    <property type="entry name" value="Pol/histidinol_Pase-like"/>
</dbReference>
<protein>
    <recommendedName>
        <fullName evidence="3">Polymerase/histidinol phosphatase N-terminal domain-containing protein</fullName>
    </recommendedName>
</protein>
<reference evidence="1 2" key="1">
    <citation type="submission" date="2020-01" db="EMBL/GenBank/DDBJ databases">
        <title>Genome analysis of Anaerocolumna sp. CBA3638.</title>
        <authorList>
            <person name="Kim J."/>
            <person name="Roh S.W."/>
        </authorList>
    </citation>
    <scope>NUCLEOTIDE SEQUENCE [LARGE SCALE GENOMIC DNA]</scope>
    <source>
        <strain evidence="1 2">CBA3638</strain>
    </source>
</reference>
<dbReference type="SUPFAM" id="SSF89550">
    <property type="entry name" value="PHP domain-like"/>
    <property type="match status" value="1"/>
</dbReference>
<dbReference type="KEGG" id="anr:Ana3638_02295"/>
<dbReference type="PANTHER" id="PTHR42924">
    <property type="entry name" value="EXONUCLEASE"/>
    <property type="match status" value="1"/>
</dbReference>
<proteinExistence type="predicted"/>
<sequence length="294" mass="32956">MHTLGSDGTLSVAGIASLGKQLGLDFIFVTDHNNYAHNFQSVDVEGITVIPGMEWTHYKGHAGLLGVKKPFESAFCVNSLSEAQEKLKGAKKNGALLVLNHPFCPNCGWKWGMENFDYDVVEIWNGGLPISANLKCLEWWHDQLLIQRKIPIVGGSDFHRHDVLSLMGMPCTCVYAKSNTNDDIVRAIKNGNGYVSLFTKGPDLYAEADGKILGETASLGSEIMIHFWNLKINDEICIVTDHGMEKIICEDGVRELELKRKYENARFCRFEVIRKLTPEFGQMKVLISNPIYFE</sequence>
<dbReference type="CDD" id="cd07432">
    <property type="entry name" value="PHP_HisPPase"/>
    <property type="match status" value="1"/>
</dbReference>
<dbReference type="NCBIfam" id="NF038032">
    <property type="entry name" value="CehA_McbA_metalo"/>
    <property type="match status" value="1"/>
</dbReference>